<dbReference type="GO" id="GO:0003677">
    <property type="term" value="F:DNA binding"/>
    <property type="evidence" value="ECO:0007669"/>
    <property type="project" value="UniProtKB-UniRule"/>
</dbReference>
<dbReference type="PANTHER" id="PTHR45740">
    <property type="entry name" value="POLY [ADP-RIBOSE] POLYMERASE"/>
    <property type="match status" value="1"/>
</dbReference>
<dbReference type="Pfam" id="PF05485">
    <property type="entry name" value="THAP"/>
    <property type="match status" value="1"/>
</dbReference>
<dbReference type="GO" id="GO:0008270">
    <property type="term" value="F:zinc ion binding"/>
    <property type="evidence" value="ECO:0007669"/>
    <property type="project" value="UniProtKB-KW"/>
</dbReference>
<proteinExistence type="predicted"/>
<dbReference type="GO" id="GO:0005634">
    <property type="term" value="C:nucleus"/>
    <property type="evidence" value="ECO:0007669"/>
    <property type="project" value="TreeGrafter"/>
</dbReference>
<dbReference type="SUPFAM" id="SSF57716">
    <property type="entry name" value="Glucocorticoid receptor-like (DNA-binding domain)"/>
    <property type="match status" value="1"/>
</dbReference>
<evidence type="ECO:0000313" key="8">
    <source>
        <dbReference type="Proteomes" id="UP000475862"/>
    </source>
</evidence>
<accession>A0A6G0SYT5</accession>
<evidence type="ECO:0000256" key="1">
    <source>
        <dbReference type="ARBA" id="ARBA00022723"/>
    </source>
</evidence>
<keyword evidence="1" id="KW-0479">Metal-binding</keyword>
<dbReference type="InterPro" id="IPR006612">
    <property type="entry name" value="THAP_Znf"/>
</dbReference>
<name>A0A6G0SYT5_APHGL</name>
<dbReference type="SUPFAM" id="SSF56399">
    <property type="entry name" value="ADP-ribosylation"/>
    <property type="match status" value="1"/>
</dbReference>
<dbReference type="AlphaFoldDB" id="A0A6G0SYT5"/>
<keyword evidence="8" id="KW-1185">Reference proteome</keyword>
<dbReference type="OrthoDB" id="6133115at2759"/>
<organism evidence="7 8">
    <name type="scientific">Aphis glycines</name>
    <name type="common">Soybean aphid</name>
    <dbReference type="NCBI Taxonomy" id="307491"/>
    <lineage>
        <taxon>Eukaryota</taxon>
        <taxon>Metazoa</taxon>
        <taxon>Ecdysozoa</taxon>
        <taxon>Arthropoda</taxon>
        <taxon>Hexapoda</taxon>
        <taxon>Insecta</taxon>
        <taxon>Pterygota</taxon>
        <taxon>Neoptera</taxon>
        <taxon>Paraneoptera</taxon>
        <taxon>Hemiptera</taxon>
        <taxon>Sternorrhyncha</taxon>
        <taxon>Aphidomorpha</taxon>
        <taxon>Aphidoidea</taxon>
        <taxon>Aphididae</taxon>
        <taxon>Aphidini</taxon>
        <taxon>Aphis</taxon>
        <taxon>Aphis</taxon>
    </lineage>
</organism>
<evidence type="ECO:0000256" key="2">
    <source>
        <dbReference type="ARBA" id="ARBA00022771"/>
    </source>
</evidence>
<dbReference type="SMART" id="SM00980">
    <property type="entry name" value="THAP"/>
    <property type="match status" value="1"/>
</dbReference>
<dbReference type="GO" id="GO:0003950">
    <property type="term" value="F:NAD+ poly-ADP-ribosyltransferase activity"/>
    <property type="evidence" value="ECO:0007669"/>
    <property type="project" value="InterPro"/>
</dbReference>
<dbReference type="Pfam" id="PF00644">
    <property type="entry name" value="PARP"/>
    <property type="match status" value="1"/>
</dbReference>
<reference evidence="7 8" key="1">
    <citation type="submission" date="2019-08" db="EMBL/GenBank/DDBJ databases">
        <title>The genome of the soybean aphid Biotype 1, its phylome, world population structure and adaptation to the North American continent.</title>
        <authorList>
            <person name="Giordano R."/>
            <person name="Donthu R.K."/>
            <person name="Hernandez A.G."/>
            <person name="Wright C.L."/>
            <person name="Zimin A.V."/>
        </authorList>
    </citation>
    <scope>NUCLEOTIDE SEQUENCE [LARGE SCALE GENOMIC DNA]</scope>
    <source>
        <tissue evidence="7">Whole aphids</tissue>
    </source>
</reference>
<dbReference type="PROSITE" id="PS50950">
    <property type="entry name" value="ZF_THAP"/>
    <property type="match status" value="1"/>
</dbReference>
<evidence type="ECO:0000313" key="7">
    <source>
        <dbReference type="EMBL" id="KAE9523489.1"/>
    </source>
</evidence>
<dbReference type="GO" id="GO:1990404">
    <property type="term" value="F:NAD+-protein mono-ADP-ribosyltransferase activity"/>
    <property type="evidence" value="ECO:0007669"/>
    <property type="project" value="TreeGrafter"/>
</dbReference>
<dbReference type="InterPro" id="IPR051712">
    <property type="entry name" value="ARTD-AVP"/>
</dbReference>
<protein>
    <recommendedName>
        <fullName evidence="6">THAP-type domain-containing protein</fullName>
    </recommendedName>
</protein>
<keyword evidence="3" id="KW-0862">Zinc</keyword>
<evidence type="ECO:0000256" key="3">
    <source>
        <dbReference type="ARBA" id="ARBA00022833"/>
    </source>
</evidence>
<evidence type="ECO:0000259" key="6">
    <source>
        <dbReference type="PROSITE" id="PS50950"/>
    </source>
</evidence>
<dbReference type="PANTHER" id="PTHR45740:SF2">
    <property type="entry name" value="POLY [ADP-RIBOSE] POLYMERASE"/>
    <property type="match status" value="1"/>
</dbReference>
<comment type="caution">
    <text evidence="7">The sequence shown here is derived from an EMBL/GenBank/DDBJ whole genome shotgun (WGS) entry which is preliminary data.</text>
</comment>
<feature type="domain" description="THAP-type" evidence="6">
    <location>
        <begin position="1"/>
        <end position="87"/>
    </location>
</feature>
<dbReference type="EMBL" id="VYZN01000079">
    <property type="protein sequence ID" value="KAE9523489.1"/>
    <property type="molecule type" value="Genomic_DNA"/>
</dbReference>
<evidence type="ECO:0000256" key="4">
    <source>
        <dbReference type="ARBA" id="ARBA00023125"/>
    </source>
</evidence>
<dbReference type="Proteomes" id="UP000475862">
    <property type="component" value="Unassembled WGS sequence"/>
</dbReference>
<dbReference type="Gene3D" id="3.90.228.10">
    <property type="match status" value="1"/>
</dbReference>
<gene>
    <name evidence="7" type="ORF">AGLY_016041</name>
</gene>
<keyword evidence="4 5" id="KW-0238">DNA-binding</keyword>
<sequence length="280" mass="33128">MESKKTGMRCSVQFCKNKASTRNKSFFQYPKDDRLSTWMKNCCTENLAEELKTKNSYKVCGDHFVDSMFLNPTTKNRLVFNAIPSVFNGKILLYICRSIFQCNISKIKQVYYPHMYGMYLLREEEMKLEVGRRVQEKLLFHVTTESRAMESLSSGLDWRRTQRNKFGCGVSFSDNADYANYYADKSSSEDTRVIMICCVLVRETYVVPRQNDGNDLIVPPDFADTSMSHTGHVYVKYNDNEFYPLFFAFYRREHEHRITSKFYRANNHRGRSNRSYNRWF</sequence>
<keyword evidence="2 5" id="KW-0863">Zinc-finger</keyword>
<dbReference type="InterPro" id="IPR012317">
    <property type="entry name" value="Poly(ADP-ribose)pol_cat_dom"/>
</dbReference>
<evidence type="ECO:0000256" key="5">
    <source>
        <dbReference type="PROSITE-ProRule" id="PRU00309"/>
    </source>
</evidence>